<organism evidence="3 4">
    <name type="scientific">Lonepinella koalarum</name>
    <dbReference type="NCBI Taxonomy" id="53417"/>
    <lineage>
        <taxon>Bacteria</taxon>
        <taxon>Pseudomonadati</taxon>
        <taxon>Pseudomonadota</taxon>
        <taxon>Gammaproteobacteria</taxon>
        <taxon>Pasteurellales</taxon>
        <taxon>Pasteurellaceae</taxon>
        <taxon>Lonepinella</taxon>
    </lineage>
</organism>
<dbReference type="Gene3D" id="2.40.160.90">
    <property type="match status" value="1"/>
</dbReference>
<name>A0A4R1L353_9PAST</name>
<evidence type="ECO:0000313" key="4">
    <source>
        <dbReference type="Proteomes" id="UP000295496"/>
    </source>
</evidence>
<evidence type="ECO:0000256" key="1">
    <source>
        <dbReference type="SAM" id="SignalP"/>
    </source>
</evidence>
<dbReference type="SUPFAM" id="SSF56925">
    <property type="entry name" value="OMPA-like"/>
    <property type="match status" value="1"/>
</dbReference>
<feature type="chain" id="PRO_5020614264" evidence="1">
    <location>
        <begin position="27"/>
        <end position="266"/>
    </location>
</feature>
<reference evidence="3 4" key="1">
    <citation type="submission" date="2019-03" db="EMBL/GenBank/DDBJ databases">
        <title>Genomic Encyclopedia of Type Strains, Phase IV (KMG-IV): sequencing the most valuable type-strain genomes for metagenomic binning, comparative biology and taxonomic classification.</title>
        <authorList>
            <person name="Goeker M."/>
        </authorList>
    </citation>
    <scope>NUCLEOTIDE SEQUENCE [LARGE SCALE GENOMIC DNA]</scope>
    <source>
        <strain evidence="3 4">DSM 10053</strain>
    </source>
</reference>
<feature type="domain" description="Transferrin-binding protein B C-lobe/N-lobe beta-barrel" evidence="2">
    <location>
        <begin position="149"/>
        <end position="262"/>
    </location>
</feature>
<accession>A0A4R1L353</accession>
<dbReference type="InterPro" id="IPR011250">
    <property type="entry name" value="OMP/PagP_B-barrel"/>
</dbReference>
<dbReference type="EMBL" id="SMGJ01000001">
    <property type="protein sequence ID" value="TCK71450.1"/>
    <property type="molecule type" value="Genomic_DNA"/>
</dbReference>
<dbReference type="PROSITE" id="PS51257">
    <property type="entry name" value="PROKAR_LIPOPROTEIN"/>
    <property type="match status" value="1"/>
</dbReference>
<dbReference type="Proteomes" id="UP000295496">
    <property type="component" value="Unassembled WGS sequence"/>
</dbReference>
<keyword evidence="4" id="KW-1185">Reference proteome</keyword>
<dbReference type="AlphaFoldDB" id="A0A4R1L353"/>
<dbReference type="Pfam" id="PF01298">
    <property type="entry name" value="TbpB_B_D"/>
    <property type="match status" value="1"/>
</dbReference>
<keyword evidence="1" id="KW-0732">Signal</keyword>
<sequence length="266" mass="28493">MQIPFKLSAILIAGSFVLTACGSSSSGEPTKIEENSFGVKVSTSAQKATFDTITVDGQEIPLADAELTATQGNPNSVHPVFVTDAKGEQVERYNINVKDATKIASIDSNNIGTESVNAHSFEYAIVGAVKTDNGEYLFIQGEKTPINEIPKTGSFYYTGGTLRFVTAETVDKGSLFQETGVLTGRIEATVNFDDKTIDGYIRDAGRNAEQEFFEGKISGNGFTTTWTDGDTGSLKGNFYGDATEIAGEFERSDSFGVFIAEQTATE</sequence>
<protein>
    <submittedName>
        <fullName evidence="3">Transferrin binding protein</fullName>
    </submittedName>
</protein>
<evidence type="ECO:0000259" key="2">
    <source>
        <dbReference type="Pfam" id="PF01298"/>
    </source>
</evidence>
<proteinExistence type="predicted"/>
<feature type="signal peptide" evidence="1">
    <location>
        <begin position="1"/>
        <end position="26"/>
    </location>
</feature>
<dbReference type="RefSeq" id="WP_165867194.1">
    <property type="nucleotide sequence ID" value="NZ_CP170642.1"/>
</dbReference>
<evidence type="ECO:0000313" key="3">
    <source>
        <dbReference type="EMBL" id="TCK71450.1"/>
    </source>
</evidence>
<dbReference type="InterPro" id="IPR001677">
    <property type="entry name" value="TbpB_B_D"/>
</dbReference>
<comment type="caution">
    <text evidence="3">The sequence shown here is derived from an EMBL/GenBank/DDBJ whole genome shotgun (WGS) entry which is preliminary data.</text>
</comment>
<gene>
    <name evidence="3" type="ORF">EV692_0522</name>
</gene>